<comment type="caution">
    <text evidence="1">The sequence shown here is derived from an EMBL/GenBank/DDBJ whole genome shotgun (WGS) entry which is preliminary data.</text>
</comment>
<accession>A0AA40B4S9</accession>
<evidence type="ECO:0000313" key="1">
    <source>
        <dbReference type="EMBL" id="KAK0727588.1"/>
    </source>
</evidence>
<reference evidence="1" key="1">
    <citation type="submission" date="2023-06" db="EMBL/GenBank/DDBJ databases">
        <title>Genome-scale phylogeny and comparative genomics of the fungal order Sordariales.</title>
        <authorList>
            <consortium name="Lawrence Berkeley National Laboratory"/>
            <person name="Hensen N."/>
            <person name="Bonometti L."/>
            <person name="Westerberg I."/>
            <person name="Brannstrom I.O."/>
            <person name="Guillou S."/>
            <person name="Cros-Aarteil S."/>
            <person name="Calhoun S."/>
            <person name="Haridas S."/>
            <person name="Kuo A."/>
            <person name="Mondo S."/>
            <person name="Pangilinan J."/>
            <person name="Riley R."/>
            <person name="LaButti K."/>
            <person name="Andreopoulos B."/>
            <person name="Lipzen A."/>
            <person name="Chen C."/>
            <person name="Yanf M."/>
            <person name="Daum C."/>
            <person name="Ng V."/>
            <person name="Clum A."/>
            <person name="Steindorff A."/>
            <person name="Ohm R."/>
            <person name="Martin F."/>
            <person name="Silar P."/>
            <person name="Natvig D."/>
            <person name="Lalanne C."/>
            <person name="Gautier V."/>
            <person name="Ament-velasquez S.L."/>
            <person name="Kruys A."/>
            <person name="Hutchinson M.I."/>
            <person name="Powell A.J."/>
            <person name="Barry K."/>
            <person name="Miller A.N."/>
            <person name="Grigoriev I.V."/>
            <person name="Debuchy R."/>
            <person name="Gladieux P."/>
            <person name="Thoren M.H."/>
            <person name="Johannesson H."/>
        </authorList>
    </citation>
    <scope>NUCLEOTIDE SEQUENCE</scope>
    <source>
        <strain evidence="1">SMH2392-1A</strain>
    </source>
</reference>
<evidence type="ECO:0000313" key="2">
    <source>
        <dbReference type="Proteomes" id="UP001172101"/>
    </source>
</evidence>
<dbReference type="Proteomes" id="UP001172101">
    <property type="component" value="Unassembled WGS sequence"/>
</dbReference>
<gene>
    <name evidence="1" type="ORF">B0T26DRAFT_799566</name>
</gene>
<keyword evidence="2" id="KW-1185">Reference proteome</keyword>
<sequence>MHGPTLKNVSHSPNICTGVSNISPPTLPTSRPLPLLHLFQHPQGRLCTPPPITMSNPRYFATLFLERLEASQILLVEWETTLLIRFGYPLAPNGSRFFLVPDSQLQKVGEIAAELRLSPVDENTLRSVYRARWRR</sequence>
<name>A0AA40B4S9_9PEZI</name>
<organism evidence="1 2">
    <name type="scientific">Lasiosphaeria miniovina</name>
    <dbReference type="NCBI Taxonomy" id="1954250"/>
    <lineage>
        <taxon>Eukaryota</taxon>
        <taxon>Fungi</taxon>
        <taxon>Dikarya</taxon>
        <taxon>Ascomycota</taxon>
        <taxon>Pezizomycotina</taxon>
        <taxon>Sordariomycetes</taxon>
        <taxon>Sordariomycetidae</taxon>
        <taxon>Sordariales</taxon>
        <taxon>Lasiosphaeriaceae</taxon>
        <taxon>Lasiosphaeria</taxon>
    </lineage>
</organism>
<protein>
    <submittedName>
        <fullName evidence="1">Uncharacterized protein</fullName>
    </submittedName>
</protein>
<dbReference type="EMBL" id="JAUIRO010000002">
    <property type="protein sequence ID" value="KAK0727588.1"/>
    <property type="molecule type" value="Genomic_DNA"/>
</dbReference>
<proteinExistence type="predicted"/>
<dbReference type="GeneID" id="85330246"/>
<dbReference type="AlphaFoldDB" id="A0AA40B4S9"/>
<dbReference type="RefSeq" id="XP_060300443.1">
    <property type="nucleotide sequence ID" value="XM_060446976.1"/>
</dbReference>